<evidence type="ECO:0000256" key="1">
    <source>
        <dbReference type="ARBA" id="ARBA00005417"/>
    </source>
</evidence>
<dbReference type="InterPro" id="IPR017911">
    <property type="entry name" value="MacB-like_ATP-bd"/>
</dbReference>
<keyword evidence="4 6" id="KW-0067">ATP-binding</keyword>
<protein>
    <submittedName>
        <fullName evidence="6">ABC transporter ATP-binding protein</fullName>
    </submittedName>
</protein>
<dbReference type="InterPro" id="IPR027417">
    <property type="entry name" value="P-loop_NTPase"/>
</dbReference>
<dbReference type="InterPro" id="IPR003593">
    <property type="entry name" value="AAA+_ATPase"/>
</dbReference>
<evidence type="ECO:0000256" key="4">
    <source>
        <dbReference type="ARBA" id="ARBA00022840"/>
    </source>
</evidence>
<sequence>MILKAANIKKYYYNSESVIKAVDGININVEKGDFIAVMGQSGSGKSTLLKCLATFIPIDSGELIIDGNQINYKNRKSLLETRRHDIGYIFQEYNLLEHLTVEENMILPLIISGNVGKAELRDKVEKLAGELGIEDLLNKYPGEISGGQKQRCACARALINSPQIVFADEPTGALDSKSSEKFLELIYDLNNNLGTTIIMATHNIIAASYTKRTVFLKDGKIIEQISRQNGHSYKDSIVQTVAFN</sequence>
<dbReference type="RefSeq" id="WP_170824285.1">
    <property type="nucleotide sequence ID" value="NZ_JAAOXG010000097.1"/>
</dbReference>
<keyword evidence="3" id="KW-0547">Nucleotide-binding</keyword>
<evidence type="ECO:0000313" key="6">
    <source>
        <dbReference type="EMBL" id="NNJ33265.1"/>
    </source>
</evidence>
<feature type="domain" description="ABC transporter" evidence="5">
    <location>
        <begin position="3"/>
        <end position="243"/>
    </location>
</feature>
<comment type="caution">
    <text evidence="6">The sequence shown here is derived from an EMBL/GenBank/DDBJ whole genome shotgun (WGS) entry which is preliminary data.</text>
</comment>
<dbReference type="GO" id="GO:0005524">
    <property type="term" value="F:ATP binding"/>
    <property type="evidence" value="ECO:0007669"/>
    <property type="project" value="UniProtKB-KW"/>
</dbReference>
<evidence type="ECO:0000313" key="7">
    <source>
        <dbReference type="Proteomes" id="UP000539052"/>
    </source>
</evidence>
<keyword evidence="7" id="KW-1185">Reference proteome</keyword>
<dbReference type="Pfam" id="PF00005">
    <property type="entry name" value="ABC_tran"/>
    <property type="match status" value="1"/>
</dbReference>
<comment type="similarity">
    <text evidence="1">Belongs to the ABC transporter superfamily.</text>
</comment>
<dbReference type="EMBL" id="JAAOXG010000097">
    <property type="protein sequence ID" value="NNJ33265.1"/>
    <property type="molecule type" value="Genomic_DNA"/>
</dbReference>
<evidence type="ECO:0000259" key="5">
    <source>
        <dbReference type="PROSITE" id="PS50893"/>
    </source>
</evidence>
<dbReference type="InterPro" id="IPR003439">
    <property type="entry name" value="ABC_transporter-like_ATP-bd"/>
</dbReference>
<dbReference type="Gene3D" id="3.40.50.300">
    <property type="entry name" value="P-loop containing nucleotide triphosphate hydrolases"/>
    <property type="match status" value="1"/>
</dbReference>
<organism evidence="6 7">
    <name type="scientific">Lacrimispora defluvii</name>
    <dbReference type="NCBI Taxonomy" id="2719233"/>
    <lineage>
        <taxon>Bacteria</taxon>
        <taxon>Bacillati</taxon>
        <taxon>Bacillota</taxon>
        <taxon>Clostridia</taxon>
        <taxon>Lachnospirales</taxon>
        <taxon>Lachnospiraceae</taxon>
        <taxon>Lacrimispora</taxon>
    </lineage>
</organism>
<dbReference type="PANTHER" id="PTHR42798">
    <property type="entry name" value="LIPOPROTEIN-RELEASING SYSTEM ATP-BINDING PROTEIN LOLD"/>
    <property type="match status" value="1"/>
</dbReference>
<dbReference type="PROSITE" id="PS50893">
    <property type="entry name" value="ABC_TRANSPORTER_2"/>
    <property type="match status" value="1"/>
</dbReference>
<dbReference type="CDD" id="cd03255">
    <property type="entry name" value="ABC_MJ0796_LolCDE_FtsE"/>
    <property type="match status" value="1"/>
</dbReference>
<reference evidence="6 7" key="1">
    <citation type="submission" date="2020-03" db="EMBL/GenBank/DDBJ databases">
        <title>Genome Sequence of industrial isolate, B5A.</title>
        <authorList>
            <person name="Sharma S."/>
            <person name="Patil P.B."/>
            <person name="Korpole S."/>
        </authorList>
    </citation>
    <scope>NUCLEOTIDE SEQUENCE [LARGE SCALE GENOMIC DNA]</scope>
    <source>
        <strain evidence="6 7">PI-S10-B5A</strain>
    </source>
</reference>
<name>A0ABX1VXW6_9FIRM</name>
<dbReference type="SUPFAM" id="SSF52540">
    <property type="entry name" value="P-loop containing nucleoside triphosphate hydrolases"/>
    <property type="match status" value="1"/>
</dbReference>
<dbReference type="PANTHER" id="PTHR42798:SF7">
    <property type="entry name" value="ALPHA-D-RIBOSE 1-METHYLPHOSPHONATE 5-TRIPHOSPHATE SYNTHASE SUBUNIT PHNL"/>
    <property type="match status" value="1"/>
</dbReference>
<dbReference type="SMART" id="SM00382">
    <property type="entry name" value="AAA"/>
    <property type="match status" value="1"/>
</dbReference>
<gene>
    <name evidence="6" type="ORF">G9470_26280</name>
</gene>
<proteinExistence type="inferred from homology"/>
<evidence type="ECO:0000256" key="3">
    <source>
        <dbReference type="ARBA" id="ARBA00022741"/>
    </source>
</evidence>
<evidence type="ECO:0000256" key="2">
    <source>
        <dbReference type="ARBA" id="ARBA00022448"/>
    </source>
</evidence>
<accession>A0ABX1VXW6</accession>
<dbReference type="Proteomes" id="UP000539052">
    <property type="component" value="Unassembled WGS sequence"/>
</dbReference>
<keyword evidence="2" id="KW-0813">Transport</keyword>